<comment type="similarity">
    <text evidence="3">Belongs to the prokaryotic Ku family.</text>
</comment>
<feature type="compositionally biased region" description="Low complexity" evidence="4">
    <location>
        <begin position="230"/>
        <end position="246"/>
    </location>
</feature>
<dbReference type="SMART" id="SM00559">
    <property type="entry name" value="Ku78"/>
    <property type="match status" value="1"/>
</dbReference>
<gene>
    <name evidence="3" type="primary">ku</name>
    <name evidence="6" type="ORF">ACFQRI_24100</name>
</gene>
<dbReference type="PANTHER" id="PTHR41251">
    <property type="entry name" value="NON-HOMOLOGOUS END JOINING PROTEIN KU"/>
    <property type="match status" value="1"/>
</dbReference>
<organism evidence="6 7">
    <name type="scientific">Saccharopolyspora griseoalba</name>
    <dbReference type="NCBI Taxonomy" id="1431848"/>
    <lineage>
        <taxon>Bacteria</taxon>
        <taxon>Bacillati</taxon>
        <taxon>Actinomycetota</taxon>
        <taxon>Actinomycetes</taxon>
        <taxon>Pseudonocardiales</taxon>
        <taxon>Pseudonocardiaceae</taxon>
        <taxon>Saccharopolyspora</taxon>
    </lineage>
</organism>
<feature type="domain" description="Ku" evidence="5">
    <location>
        <begin position="53"/>
        <end position="181"/>
    </location>
</feature>
<keyword evidence="3" id="KW-0227">DNA damage</keyword>
<evidence type="ECO:0000256" key="1">
    <source>
        <dbReference type="ARBA" id="ARBA00023125"/>
    </source>
</evidence>
<name>A0ABW2LS99_9PSEU</name>
<keyword evidence="7" id="KW-1185">Reference proteome</keyword>
<dbReference type="HAMAP" id="MF_01875">
    <property type="entry name" value="Prokaryotic_Ku"/>
    <property type="match status" value="1"/>
</dbReference>
<protein>
    <recommendedName>
        <fullName evidence="3">Non-homologous end joining protein Ku</fullName>
    </recommendedName>
</protein>
<dbReference type="PANTHER" id="PTHR41251:SF1">
    <property type="entry name" value="NON-HOMOLOGOUS END JOINING PROTEIN KU"/>
    <property type="match status" value="1"/>
</dbReference>
<dbReference type="Gene3D" id="2.40.290.10">
    <property type="match status" value="1"/>
</dbReference>
<dbReference type="Proteomes" id="UP001596504">
    <property type="component" value="Unassembled WGS sequence"/>
</dbReference>
<evidence type="ECO:0000313" key="6">
    <source>
        <dbReference type="EMBL" id="MFC7344500.1"/>
    </source>
</evidence>
<comment type="subunit">
    <text evidence="3">Homodimer. Interacts with LigD.</text>
</comment>
<keyword evidence="1 3" id="KW-0238">DNA-binding</keyword>
<sequence length="267" mass="29560">MATAVWGGVLSVGLVTLPVELFSATEDHAIAFHQYERGTADRIRYRRINERTGRDVDLAGIVKGRPVGAQVVTVEDSELDEIAPGRSRSIMINRFVDVTEINPVHFERTYWLAPGSVDHRHAYNLLHRAMTMTGRAAIATFVLRGKQRLAMIRADEHVLALTTLRWPAEIRDPATVLDIPSAAAEPSPSELQAATTVITAMHSTWTPEEYEDTYTTRVKQLLEAKEHGQAAPIAPAEAPEPTPATELEQVLRASVESAKKRRANVDR</sequence>
<accession>A0ABW2LS99</accession>
<comment type="function">
    <text evidence="3">With LigD forms a non-homologous end joining (NHEJ) DNA repair enzyme, which repairs dsDNA breaks with reduced fidelity. Binds linear dsDNA with 5'- and 3'- overhangs but not closed circular dsDNA nor ssDNA. Recruits and stimulates the ligase activity of LigD.</text>
</comment>
<dbReference type="PIRSF" id="PIRSF006493">
    <property type="entry name" value="Prok_Ku"/>
    <property type="match status" value="1"/>
</dbReference>
<dbReference type="SUPFAM" id="SSF100939">
    <property type="entry name" value="SPOC domain-like"/>
    <property type="match status" value="1"/>
</dbReference>
<dbReference type="InterPro" id="IPR009187">
    <property type="entry name" value="Prok_Ku"/>
</dbReference>
<evidence type="ECO:0000259" key="5">
    <source>
        <dbReference type="SMART" id="SM00559"/>
    </source>
</evidence>
<dbReference type="EMBL" id="JBHTCJ010000017">
    <property type="protein sequence ID" value="MFC7344500.1"/>
    <property type="molecule type" value="Genomic_DNA"/>
</dbReference>
<evidence type="ECO:0000313" key="7">
    <source>
        <dbReference type="Proteomes" id="UP001596504"/>
    </source>
</evidence>
<dbReference type="InterPro" id="IPR006164">
    <property type="entry name" value="DNA_bd_Ku70/Ku80"/>
</dbReference>
<keyword evidence="2 3" id="KW-0233">DNA recombination</keyword>
<keyword evidence="3" id="KW-0234">DNA repair</keyword>
<proteinExistence type="inferred from homology"/>
<feature type="region of interest" description="Disordered" evidence="4">
    <location>
        <begin position="225"/>
        <end position="246"/>
    </location>
</feature>
<dbReference type="InterPro" id="IPR016194">
    <property type="entry name" value="SPOC-like_C_dom_sf"/>
</dbReference>
<reference evidence="7" key="1">
    <citation type="journal article" date="2019" name="Int. J. Syst. Evol. Microbiol.">
        <title>The Global Catalogue of Microorganisms (GCM) 10K type strain sequencing project: providing services to taxonomists for standard genome sequencing and annotation.</title>
        <authorList>
            <consortium name="The Broad Institute Genomics Platform"/>
            <consortium name="The Broad Institute Genome Sequencing Center for Infectious Disease"/>
            <person name="Wu L."/>
            <person name="Ma J."/>
        </authorList>
    </citation>
    <scope>NUCLEOTIDE SEQUENCE [LARGE SCALE GENOMIC DNA]</scope>
    <source>
        <strain evidence="7">WLHS5</strain>
    </source>
</reference>
<dbReference type="Pfam" id="PF02735">
    <property type="entry name" value="Ku"/>
    <property type="match status" value="1"/>
</dbReference>
<evidence type="ECO:0000256" key="2">
    <source>
        <dbReference type="ARBA" id="ARBA00023172"/>
    </source>
</evidence>
<dbReference type="RefSeq" id="WP_380672343.1">
    <property type="nucleotide sequence ID" value="NZ_JBHTCJ010000017.1"/>
</dbReference>
<evidence type="ECO:0000256" key="3">
    <source>
        <dbReference type="HAMAP-Rule" id="MF_01875"/>
    </source>
</evidence>
<dbReference type="NCBIfam" id="TIGR02772">
    <property type="entry name" value="Ku_bact"/>
    <property type="match status" value="1"/>
</dbReference>
<comment type="caution">
    <text evidence="6">The sequence shown here is derived from an EMBL/GenBank/DDBJ whole genome shotgun (WGS) entry which is preliminary data.</text>
</comment>
<evidence type="ECO:0000256" key="4">
    <source>
        <dbReference type="SAM" id="MobiDB-lite"/>
    </source>
</evidence>